<evidence type="ECO:0000259" key="1">
    <source>
        <dbReference type="Pfam" id="PF09350"/>
    </source>
</evidence>
<proteinExistence type="predicted"/>
<dbReference type="AlphaFoldDB" id="A0A0X8XCB4"/>
<name>A0A0X8XCB4_HALHR</name>
<organism evidence="2 3">
    <name type="scientific">Halorhodospira halochloris</name>
    <name type="common">Ectothiorhodospira halochloris</name>
    <dbReference type="NCBI Taxonomy" id="1052"/>
    <lineage>
        <taxon>Bacteria</taxon>
        <taxon>Pseudomonadati</taxon>
        <taxon>Pseudomonadota</taxon>
        <taxon>Gammaproteobacteria</taxon>
        <taxon>Chromatiales</taxon>
        <taxon>Ectothiorhodospiraceae</taxon>
        <taxon>Halorhodospira</taxon>
    </lineage>
</organism>
<dbReference type="InterPro" id="IPR018961">
    <property type="entry name" value="DnaJ_homolog_subfam-C_membr-28"/>
</dbReference>
<feature type="domain" description="DnaJ homologue subfamily C member 28 conserved" evidence="1">
    <location>
        <begin position="7"/>
        <end position="73"/>
    </location>
</feature>
<evidence type="ECO:0000313" key="2">
    <source>
        <dbReference type="EMBL" id="BAU57864.1"/>
    </source>
</evidence>
<evidence type="ECO:0000313" key="3">
    <source>
        <dbReference type="Proteomes" id="UP000218890"/>
    </source>
</evidence>
<dbReference type="InterPro" id="IPR052573">
    <property type="entry name" value="DnaJ_C_subfamily_28"/>
</dbReference>
<dbReference type="PANTHER" id="PTHR39158">
    <property type="entry name" value="OS08G0560600 PROTEIN"/>
    <property type="match status" value="1"/>
</dbReference>
<sequence>MDLIDRLAEQHITEAVERGDLDNLSGAGKPLELDDLSSVPEHLRSGYKLLRNAGFLPPELHTRREIAEVADLLDSISETDHATRDYAQRKLDLLYARLENQRSRHNSPMWAQDPEYTTLLMRHLERGSNKTEL</sequence>
<accession>A0A0X8XCB4</accession>
<dbReference type="KEGG" id="hhk:HH1059_11710"/>
<reference evidence="2" key="1">
    <citation type="submission" date="2016-02" db="EMBL/GenBank/DDBJ databases">
        <title>Halorhodospira halochloris DSM-1059 complete genome, version 2.</title>
        <authorList>
            <person name="Tsukatani Y."/>
        </authorList>
    </citation>
    <scope>NUCLEOTIDE SEQUENCE</scope>
    <source>
        <strain evidence="2">DSM 1059</strain>
    </source>
</reference>
<dbReference type="RefSeq" id="WP_096409197.1">
    <property type="nucleotide sequence ID" value="NZ_AP017372.2"/>
</dbReference>
<dbReference type="OrthoDB" id="9798476at2"/>
<keyword evidence="3" id="KW-1185">Reference proteome</keyword>
<gene>
    <name evidence="2" type="ORF">HH1059_11710</name>
</gene>
<dbReference type="Proteomes" id="UP000218890">
    <property type="component" value="Chromosome"/>
</dbReference>
<dbReference type="PANTHER" id="PTHR39158:SF1">
    <property type="entry name" value="DNAJ HOMOLOG SUBFAMILY C MEMBER 28"/>
    <property type="match status" value="1"/>
</dbReference>
<protein>
    <submittedName>
        <fullName evidence="2">Cytoplasmic protein</fullName>
    </submittedName>
</protein>
<dbReference type="EMBL" id="AP017372">
    <property type="protein sequence ID" value="BAU57864.1"/>
    <property type="molecule type" value="Genomic_DNA"/>
</dbReference>
<dbReference type="Pfam" id="PF09350">
    <property type="entry name" value="DJC28_CD"/>
    <property type="match status" value="1"/>
</dbReference>